<reference evidence="8" key="1">
    <citation type="journal article" date="2020" name="mSystems">
        <title>Genome- and Community-Level Interaction Insights into Carbon Utilization and Element Cycling Functions of Hydrothermarchaeota in Hydrothermal Sediment.</title>
        <authorList>
            <person name="Zhou Z."/>
            <person name="Liu Y."/>
            <person name="Xu W."/>
            <person name="Pan J."/>
            <person name="Luo Z.H."/>
            <person name="Li M."/>
        </authorList>
    </citation>
    <scope>NUCLEOTIDE SEQUENCE [LARGE SCALE GENOMIC DNA]</scope>
    <source>
        <strain evidence="8">SpSt-381</strain>
    </source>
</reference>
<comment type="caution">
    <text evidence="8">The sequence shown here is derived from an EMBL/GenBank/DDBJ whole genome shotgun (WGS) entry which is preliminary data.</text>
</comment>
<keyword evidence="5" id="KW-0249">Electron transport</keyword>
<keyword evidence="3" id="KW-0285">Flavoprotein</keyword>
<dbReference type="InterPro" id="IPR014730">
    <property type="entry name" value="ETF_a/b_N"/>
</dbReference>
<keyword evidence="2" id="KW-0813">Transport</keyword>
<evidence type="ECO:0000256" key="3">
    <source>
        <dbReference type="ARBA" id="ARBA00022630"/>
    </source>
</evidence>
<sequence>MSVLVFIEQRDGAVRPVVREALGEATRLAAALGGPVVGVCAAASDPGLAALGEAGAQRVLLATHEAFARYDAEGAARAVTAAVAAVGPAAVLFAGSATGKDLAPRVAARLGVGLASDCTALAVEGGRLVATRPVFAGKAIQRVTFAKGPAVATLRPKIFAPVATPGVAASVEPLALAWDPTPGRARVVDVVASAGGKADLTESEVIVSGGRGLKGPEHFKLIEDLADALGASVGASRAVVDAGWRPHAEQVGQTGKTVAPKLYVAVGISGAIQHLAGMSSSRCIVAINKDPEAPIFKVADYGIVGDAFEVVPALTEAVKRLDGRA</sequence>
<organism evidence="8">
    <name type="scientific">Eiseniibacteriota bacterium</name>
    <dbReference type="NCBI Taxonomy" id="2212470"/>
    <lineage>
        <taxon>Bacteria</taxon>
        <taxon>Candidatus Eiseniibacteriota</taxon>
    </lineage>
</organism>
<dbReference type="InterPro" id="IPR001308">
    <property type="entry name" value="ETF_a/FixB"/>
</dbReference>
<evidence type="ECO:0000256" key="5">
    <source>
        <dbReference type="ARBA" id="ARBA00022982"/>
    </source>
</evidence>
<dbReference type="AlphaFoldDB" id="A0A832I6R2"/>
<feature type="binding site" evidence="6">
    <location>
        <begin position="267"/>
        <end position="274"/>
    </location>
    <ligand>
        <name>FAD</name>
        <dbReference type="ChEBI" id="CHEBI:57692"/>
    </ligand>
</feature>
<evidence type="ECO:0000256" key="1">
    <source>
        <dbReference type="ARBA" id="ARBA00005817"/>
    </source>
</evidence>
<dbReference type="GO" id="GO:0009055">
    <property type="term" value="F:electron transfer activity"/>
    <property type="evidence" value="ECO:0007669"/>
    <property type="project" value="InterPro"/>
</dbReference>
<dbReference type="PANTHER" id="PTHR43153:SF1">
    <property type="entry name" value="ELECTRON TRANSFER FLAVOPROTEIN SUBUNIT ALPHA, MITOCHONDRIAL"/>
    <property type="match status" value="1"/>
</dbReference>
<comment type="cofactor">
    <cofactor evidence="6">
        <name>FAD</name>
        <dbReference type="ChEBI" id="CHEBI:57692"/>
    </cofactor>
    <text evidence="6">Binds 1 FAD per dimer.</text>
</comment>
<evidence type="ECO:0000313" key="8">
    <source>
        <dbReference type="EMBL" id="HGZ44539.1"/>
    </source>
</evidence>
<dbReference type="Gene3D" id="3.40.50.1220">
    <property type="entry name" value="TPP-binding domain"/>
    <property type="match status" value="1"/>
</dbReference>
<dbReference type="GO" id="GO:0033539">
    <property type="term" value="P:fatty acid beta-oxidation using acyl-CoA dehydrogenase"/>
    <property type="evidence" value="ECO:0007669"/>
    <property type="project" value="TreeGrafter"/>
</dbReference>
<feature type="domain" description="Electron transfer flavoprotein alpha/beta-subunit N-terminal" evidence="7">
    <location>
        <begin position="3"/>
        <end position="187"/>
    </location>
</feature>
<dbReference type="PROSITE" id="PS00696">
    <property type="entry name" value="ETF_ALPHA"/>
    <property type="match status" value="1"/>
</dbReference>
<dbReference type="SMART" id="SM00893">
    <property type="entry name" value="ETF"/>
    <property type="match status" value="1"/>
</dbReference>
<dbReference type="Pfam" id="PF00766">
    <property type="entry name" value="ETF_alpha"/>
    <property type="match status" value="1"/>
</dbReference>
<feature type="binding site" evidence="6">
    <location>
        <begin position="236"/>
        <end position="237"/>
    </location>
    <ligand>
        <name>FAD</name>
        <dbReference type="ChEBI" id="CHEBI:57692"/>
    </ligand>
</feature>
<proteinExistence type="inferred from homology"/>
<keyword evidence="4 6" id="KW-0274">FAD</keyword>
<dbReference type="Gene3D" id="3.40.50.620">
    <property type="entry name" value="HUPs"/>
    <property type="match status" value="1"/>
</dbReference>
<evidence type="ECO:0000256" key="6">
    <source>
        <dbReference type="PIRSR" id="PIRSR000089-1"/>
    </source>
</evidence>
<feature type="binding site" evidence="6">
    <location>
        <begin position="250"/>
        <end position="254"/>
    </location>
    <ligand>
        <name>FAD</name>
        <dbReference type="ChEBI" id="CHEBI:57692"/>
    </ligand>
</feature>
<accession>A0A832I6R2</accession>
<dbReference type="InterPro" id="IPR018206">
    <property type="entry name" value="ETF_asu_C_CS"/>
</dbReference>
<dbReference type="InterPro" id="IPR014729">
    <property type="entry name" value="Rossmann-like_a/b/a_fold"/>
</dbReference>
<dbReference type="FunFam" id="3.40.50.1220:FF:000001">
    <property type="entry name" value="Electron transfer flavoprotein, alpha subunit"/>
    <property type="match status" value="1"/>
</dbReference>
<gene>
    <name evidence="8" type="ORF">ENR23_14245</name>
</gene>
<evidence type="ECO:0000256" key="4">
    <source>
        <dbReference type="ARBA" id="ARBA00022827"/>
    </source>
</evidence>
<dbReference type="SUPFAM" id="SSF52467">
    <property type="entry name" value="DHS-like NAD/FAD-binding domain"/>
    <property type="match status" value="1"/>
</dbReference>
<dbReference type="SUPFAM" id="SSF52402">
    <property type="entry name" value="Adenine nucleotide alpha hydrolases-like"/>
    <property type="match status" value="1"/>
</dbReference>
<dbReference type="CDD" id="cd01715">
    <property type="entry name" value="ETF_alpha"/>
    <property type="match status" value="1"/>
</dbReference>
<dbReference type="Pfam" id="PF01012">
    <property type="entry name" value="ETF"/>
    <property type="match status" value="1"/>
</dbReference>
<comment type="similarity">
    <text evidence="1">Belongs to the ETF alpha-subunit/FixB family.</text>
</comment>
<feature type="binding site" evidence="6">
    <location>
        <position position="211"/>
    </location>
    <ligand>
        <name>FAD</name>
        <dbReference type="ChEBI" id="CHEBI:57692"/>
    </ligand>
</feature>
<dbReference type="PIRSF" id="PIRSF000089">
    <property type="entry name" value="Electra_flavoP_a"/>
    <property type="match status" value="1"/>
</dbReference>
<dbReference type="EMBL" id="DSQF01000030">
    <property type="protein sequence ID" value="HGZ44539.1"/>
    <property type="molecule type" value="Genomic_DNA"/>
</dbReference>
<protein>
    <submittedName>
        <fullName evidence="8">Electron transfer flavoprotein subunit alpha/FixB family protein</fullName>
    </submittedName>
</protein>
<feature type="binding site" evidence="6">
    <location>
        <position position="288"/>
    </location>
    <ligand>
        <name>FAD</name>
        <dbReference type="ChEBI" id="CHEBI:57692"/>
    </ligand>
</feature>
<dbReference type="InterPro" id="IPR029035">
    <property type="entry name" value="DHS-like_NAD/FAD-binding_dom"/>
</dbReference>
<evidence type="ECO:0000259" key="7">
    <source>
        <dbReference type="SMART" id="SM00893"/>
    </source>
</evidence>
<dbReference type="GO" id="GO:0050660">
    <property type="term" value="F:flavin adenine dinucleotide binding"/>
    <property type="evidence" value="ECO:0007669"/>
    <property type="project" value="InterPro"/>
</dbReference>
<evidence type="ECO:0000256" key="2">
    <source>
        <dbReference type="ARBA" id="ARBA00022448"/>
    </source>
</evidence>
<name>A0A832I6R2_UNCEI</name>
<dbReference type="PANTHER" id="PTHR43153">
    <property type="entry name" value="ELECTRON TRANSFER FLAVOPROTEIN ALPHA"/>
    <property type="match status" value="1"/>
</dbReference>
<dbReference type="InterPro" id="IPR014731">
    <property type="entry name" value="ETF_asu_C"/>
</dbReference>
<dbReference type="InterPro" id="IPR033947">
    <property type="entry name" value="ETF_alpha_N"/>
</dbReference>